<dbReference type="AlphaFoldDB" id="A0A4U8UTI3"/>
<feature type="region of interest" description="Disordered" evidence="1">
    <location>
        <begin position="62"/>
        <end position="96"/>
    </location>
</feature>
<keyword evidence="3" id="KW-1185">Reference proteome</keyword>
<name>A0A4U8UTI3_STECR</name>
<sequence length="121" mass="13348">MNVFENLSATLKLCFSEPGKGVMARCPSKQSKLDAGDRKADISGIAKCQLADIGRMFSKTQEYTCEEPPPPTDHLRPAGGGPEKRENAPEDEQEECRRWSNLSGVVGFKLRQCGLYVAESR</sequence>
<accession>A0A4U8UTI3</accession>
<dbReference type="Proteomes" id="UP000298663">
    <property type="component" value="Unassembled WGS sequence"/>
</dbReference>
<reference evidence="2 3" key="2">
    <citation type="journal article" date="2019" name="G3 (Bethesda)">
        <title>Hybrid Assembly of the Genome of the Entomopathogenic Nematode Steinernema carpocapsae Identifies the X-Chromosome.</title>
        <authorList>
            <person name="Serra L."/>
            <person name="Macchietto M."/>
            <person name="Macias-Munoz A."/>
            <person name="McGill C.J."/>
            <person name="Rodriguez I.M."/>
            <person name="Rodriguez B."/>
            <person name="Murad R."/>
            <person name="Mortazavi A."/>
        </authorList>
    </citation>
    <scope>NUCLEOTIDE SEQUENCE [LARGE SCALE GENOMIC DNA]</scope>
    <source>
        <strain evidence="2 3">ALL</strain>
    </source>
</reference>
<evidence type="ECO:0000313" key="2">
    <source>
        <dbReference type="EMBL" id="TMS36670.1"/>
    </source>
</evidence>
<reference evidence="2 3" key="1">
    <citation type="journal article" date="2015" name="Genome Biol.">
        <title>Comparative genomics of Steinernema reveals deeply conserved gene regulatory networks.</title>
        <authorList>
            <person name="Dillman A.R."/>
            <person name="Macchietto M."/>
            <person name="Porter C.F."/>
            <person name="Rogers A."/>
            <person name="Williams B."/>
            <person name="Antoshechkin I."/>
            <person name="Lee M.M."/>
            <person name="Goodwin Z."/>
            <person name="Lu X."/>
            <person name="Lewis E.E."/>
            <person name="Goodrich-Blair H."/>
            <person name="Stock S.P."/>
            <person name="Adams B.J."/>
            <person name="Sternberg P.W."/>
            <person name="Mortazavi A."/>
        </authorList>
    </citation>
    <scope>NUCLEOTIDE SEQUENCE [LARGE SCALE GENOMIC DNA]</scope>
    <source>
        <strain evidence="2 3">ALL</strain>
    </source>
</reference>
<evidence type="ECO:0000256" key="1">
    <source>
        <dbReference type="SAM" id="MobiDB-lite"/>
    </source>
</evidence>
<protein>
    <submittedName>
        <fullName evidence="2">Uncharacterized protein</fullName>
    </submittedName>
</protein>
<proteinExistence type="predicted"/>
<comment type="caution">
    <text evidence="2">The sequence shown here is derived from an EMBL/GenBank/DDBJ whole genome shotgun (WGS) entry which is preliminary data.</text>
</comment>
<organism evidence="2 3">
    <name type="scientific">Steinernema carpocapsae</name>
    <name type="common">Entomopathogenic nematode</name>
    <dbReference type="NCBI Taxonomy" id="34508"/>
    <lineage>
        <taxon>Eukaryota</taxon>
        <taxon>Metazoa</taxon>
        <taxon>Ecdysozoa</taxon>
        <taxon>Nematoda</taxon>
        <taxon>Chromadorea</taxon>
        <taxon>Rhabditida</taxon>
        <taxon>Tylenchina</taxon>
        <taxon>Panagrolaimomorpha</taxon>
        <taxon>Strongyloidoidea</taxon>
        <taxon>Steinernematidae</taxon>
        <taxon>Steinernema</taxon>
    </lineage>
</organism>
<evidence type="ECO:0000313" key="3">
    <source>
        <dbReference type="Proteomes" id="UP000298663"/>
    </source>
</evidence>
<gene>
    <name evidence="2" type="ORF">L596_003776</name>
</gene>
<dbReference type="EMBL" id="AZBU02000001">
    <property type="protein sequence ID" value="TMS36670.1"/>
    <property type="molecule type" value="Genomic_DNA"/>
</dbReference>